<sequence length="118" mass="12282">MALNSESLLGQAKSGVKSKTGKSKTLIEKTTLGSDDDFQVGSGLKKSAFSGKKGKSKGQIVPGTFVAPYRFGQANPFALQPVGVAPLETIKATTGSDLSGAYVGFWTFFRSPSGDQMG</sequence>
<name>A0A4Y2PEU2_ARAVE</name>
<feature type="compositionally biased region" description="Low complexity" evidence="1">
    <location>
        <begin position="41"/>
        <end position="51"/>
    </location>
</feature>
<evidence type="ECO:0000313" key="3">
    <source>
        <dbReference type="Proteomes" id="UP000499080"/>
    </source>
</evidence>
<reference evidence="2 3" key="1">
    <citation type="journal article" date="2019" name="Sci. Rep.">
        <title>Orb-weaving spider Araneus ventricosus genome elucidates the spidroin gene catalogue.</title>
        <authorList>
            <person name="Kono N."/>
            <person name="Nakamura H."/>
            <person name="Ohtoshi R."/>
            <person name="Moran D.A.P."/>
            <person name="Shinohara A."/>
            <person name="Yoshida Y."/>
            <person name="Fujiwara M."/>
            <person name="Mori M."/>
            <person name="Tomita M."/>
            <person name="Arakawa K."/>
        </authorList>
    </citation>
    <scope>NUCLEOTIDE SEQUENCE [LARGE SCALE GENOMIC DNA]</scope>
</reference>
<evidence type="ECO:0000313" key="2">
    <source>
        <dbReference type="EMBL" id="GBN49493.1"/>
    </source>
</evidence>
<dbReference type="AlphaFoldDB" id="A0A4Y2PEU2"/>
<dbReference type="EMBL" id="BGPR01011080">
    <property type="protein sequence ID" value="GBN49493.1"/>
    <property type="molecule type" value="Genomic_DNA"/>
</dbReference>
<dbReference type="Proteomes" id="UP000499080">
    <property type="component" value="Unassembled WGS sequence"/>
</dbReference>
<organism evidence="2 3">
    <name type="scientific">Araneus ventricosus</name>
    <name type="common">Orbweaver spider</name>
    <name type="synonym">Epeira ventricosa</name>
    <dbReference type="NCBI Taxonomy" id="182803"/>
    <lineage>
        <taxon>Eukaryota</taxon>
        <taxon>Metazoa</taxon>
        <taxon>Ecdysozoa</taxon>
        <taxon>Arthropoda</taxon>
        <taxon>Chelicerata</taxon>
        <taxon>Arachnida</taxon>
        <taxon>Araneae</taxon>
        <taxon>Araneomorphae</taxon>
        <taxon>Entelegynae</taxon>
        <taxon>Araneoidea</taxon>
        <taxon>Araneidae</taxon>
        <taxon>Araneus</taxon>
    </lineage>
</organism>
<feature type="region of interest" description="Disordered" evidence="1">
    <location>
        <begin position="1"/>
        <end position="57"/>
    </location>
</feature>
<evidence type="ECO:0000256" key="1">
    <source>
        <dbReference type="SAM" id="MobiDB-lite"/>
    </source>
</evidence>
<gene>
    <name evidence="2" type="ORF">AVEN_55985_1</name>
</gene>
<keyword evidence="3" id="KW-1185">Reference proteome</keyword>
<protein>
    <submittedName>
        <fullName evidence="2">Uncharacterized protein</fullName>
    </submittedName>
</protein>
<accession>A0A4Y2PEU2</accession>
<proteinExistence type="predicted"/>
<comment type="caution">
    <text evidence="2">The sequence shown here is derived from an EMBL/GenBank/DDBJ whole genome shotgun (WGS) entry which is preliminary data.</text>
</comment>